<name>A0AA35VMV0_LACSI</name>
<dbReference type="AlphaFoldDB" id="A0AA35VMV0"/>
<evidence type="ECO:0000313" key="1">
    <source>
        <dbReference type="EMBL" id="CAI9265972.1"/>
    </source>
</evidence>
<reference evidence="1" key="1">
    <citation type="submission" date="2023-04" db="EMBL/GenBank/DDBJ databases">
        <authorList>
            <person name="Vijverberg K."/>
            <person name="Xiong W."/>
            <person name="Schranz E."/>
        </authorList>
    </citation>
    <scope>NUCLEOTIDE SEQUENCE</scope>
</reference>
<keyword evidence="2" id="KW-1185">Reference proteome</keyword>
<sequence>MTLIVCTVKIEEVWDFNTNVEIYEDFTKKQIRRCKNEFLNILCHEVLDDFTIPEFDNVEEVFYLNSEATKFDVVAGTKEMSTESEQDDVVQCKYNTHYLKVKWNKMRPLCKEMYESPHQHKLCLTNYAISNDSHIRFRKCNIVRLVVVCASDLEIFNVPLL</sequence>
<proteinExistence type="predicted"/>
<protein>
    <submittedName>
        <fullName evidence="1">Uncharacterized protein</fullName>
    </submittedName>
</protein>
<evidence type="ECO:0000313" key="2">
    <source>
        <dbReference type="Proteomes" id="UP001177003"/>
    </source>
</evidence>
<accession>A0AA35VMV0</accession>
<gene>
    <name evidence="1" type="ORF">LSALG_LOCUS6544</name>
</gene>
<organism evidence="1 2">
    <name type="scientific">Lactuca saligna</name>
    <name type="common">Willowleaf lettuce</name>
    <dbReference type="NCBI Taxonomy" id="75948"/>
    <lineage>
        <taxon>Eukaryota</taxon>
        <taxon>Viridiplantae</taxon>
        <taxon>Streptophyta</taxon>
        <taxon>Embryophyta</taxon>
        <taxon>Tracheophyta</taxon>
        <taxon>Spermatophyta</taxon>
        <taxon>Magnoliopsida</taxon>
        <taxon>eudicotyledons</taxon>
        <taxon>Gunneridae</taxon>
        <taxon>Pentapetalae</taxon>
        <taxon>asterids</taxon>
        <taxon>campanulids</taxon>
        <taxon>Asterales</taxon>
        <taxon>Asteraceae</taxon>
        <taxon>Cichorioideae</taxon>
        <taxon>Cichorieae</taxon>
        <taxon>Lactucinae</taxon>
        <taxon>Lactuca</taxon>
    </lineage>
</organism>
<dbReference type="EMBL" id="OX465086">
    <property type="protein sequence ID" value="CAI9265972.1"/>
    <property type="molecule type" value="Genomic_DNA"/>
</dbReference>
<dbReference type="Proteomes" id="UP001177003">
    <property type="component" value="Chromosome 0"/>
</dbReference>